<reference evidence="16 17" key="2">
    <citation type="journal article" date="2021" name="Int. J. Syst. Evol. Microbiol.">
        <title>Isolation and Polyphasic Characterization of Desulfuromonas versatilis sp. Nov., an Electrogenic Bacteria Capable of Versatile Metabolism Isolated from a Graphene Oxide-Reducing Enrichment Culture.</title>
        <authorList>
            <person name="Xie L."/>
            <person name="Yoshida N."/>
            <person name="Ishii S."/>
            <person name="Meng L."/>
        </authorList>
    </citation>
    <scope>NUCLEOTIDE SEQUENCE [LARGE SCALE GENOMIC DNA]</scope>
    <source>
        <strain evidence="16 17">NIT-T3</strain>
    </source>
</reference>
<evidence type="ECO:0000256" key="4">
    <source>
        <dbReference type="ARBA" id="ARBA00022448"/>
    </source>
</evidence>
<evidence type="ECO:0000256" key="8">
    <source>
        <dbReference type="ARBA" id="ARBA00022927"/>
    </source>
</evidence>
<evidence type="ECO:0000256" key="3">
    <source>
        <dbReference type="ARBA" id="ARBA00014919"/>
    </source>
</evidence>
<evidence type="ECO:0000256" key="10">
    <source>
        <dbReference type="ARBA" id="ARBA00023136"/>
    </source>
</evidence>
<keyword evidence="8" id="KW-0653">Protein transport</keyword>
<dbReference type="RefSeq" id="WP_221250001.1">
    <property type="nucleotide sequence ID" value="NZ_AP024355.1"/>
</dbReference>
<dbReference type="NCBIfam" id="TIGR03499">
    <property type="entry name" value="FlhF"/>
    <property type="match status" value="1"/>
</dbReference>
<keyword evidence="16" id="KW-0969">Cilium</keyword>
<dbReference type="Pfam" id="PF00448">
    <property type="entry name" value="SRP54"/>
    <property type="match status" value="1"/>
</dbReference>
<keyword evidence="11" id="KW-1006">Bacterial flagellum protein export</keyword>
<keyword evidence="9" id="KW-0342">GTP-binding</keyword>
<gene>
    <name evidence="16" type="primary">flhF</name>
    <name evidence="16" type="ORF">DESUT3_36860</name>
</gene>
<keyword evidence="5" id="KW-1003">Cell membrane</keyword>
<feature type="domain" description="AAA+ ATPase" evidence="14">
    <location>
        <begin position="223"/>
        <end position="370"/>
    </location>
</feature>
<evidence type="ECO:0000256" key="12">
    <source>
        <dbReference type="ARBA" id="ARBA00025337"/>
    </source>
</evidence>
<keyword evidence="16" id="KW-0282">Flagellum</keyword>
<keyword evidence="6" id="KW-0547">Nucleotide-binding</keyword>
<dbReference type="Gene3D" id="3.40.50.300">
    <property type="entry name" value="P-loop containing nucleotide triphosphate hydrolases"/>
    <property type="match status" value="1"/>
</dbReference>
<dbReference type="InterPro" id="IPR027417">
    <property type="entry name" value="P-loop_NTPase"/>
</dbReference>
<keyword evidence="17" id="KW-1185">Reference proteome</keyword>
<evidence type="ECO:0000256" key="5">
    <source>
        <dbReference type="ARBA" id="ARBA00022475"/>
    </source>
</evidence>
<comment type="function">
    <text evidence="12">Necessary for flagellar biosynthesis. May be involved in translocation of the flagellum.</text>
</comment>
<protein>
    <recommendedName>
        <fullName evidence="3 13">Flagellar biosynthesis protein FlhF</fullName>
    </recommendedName>
</protein>
<evidence type="ECO:0000259" key="14">
    <source>
        <dbReference type="SMART" id="SM00382"/>
    </source>
</evidence>
<evidence type="ECO:0000256" key="11">
    <source>
        <dbReference type="ARBA" id="ARBA00023225"/>
    </source>
</evidence>
<evidence type="ECO:0000256" key="9">
    <source>
        <dbReference type="ARBA" id="ARBA00023134"/>
    </source>
</evidence>
<dbReference type="SMART" id="SM00382">
    <property type="entry name" value="AAA"/>
    <property type="match status" value="1"/>
</dbReference>
<evidence type="ECO:0000259" key="15">
    <source>
        <dbReference type="SMART" id="SM00962"/>
    </source>
</evidence>
<sequence length="418" mass="44947">MQVKTFEAEDMASALKMVKEALGPDALILSTRTVRKGGLGLLGKPVLEVTAAVEVPSAEPRPAPAAQPSAAAALARAMAQIPEPDPADSEEISYADIWRKRRVIDPIEEELEGLKGKLSTLNVDSLRSEINELKDLVRNVVQQPAQPPAAAPAPAAKRGSGIARMMDSLVTRGVEADSAEIIIRRALADYPPQNRSVTVEQFLSGIISQMLRVSGPITRPAKGPRKVALIGPTGVGKTTTAAKLAAQTLLADRSKRIAMVTIDIYRIAAAEQLKVYGEIMNVPVDVVLSPEELARAFARHQDKDLILVDTAGRSPKDDAAIAEMGRFLGPGSGVENHLVLSATTRETEMYGAVKRFSRLPVQSIIFTKVDECESLGQLLNLHLKTRYPLSYITNGQRVPEDLALAEPARLAGLIMAKL</sequence>
<comment type="subcellular location">
    <subcellularLocation>
        <location evidence="1">Cell membrane</location>
        <topology evidence="1">Peripheral membrane protein</topology>
        <orientation evidence="1">Cytoplasmic side</orientation>
    </subcellularLocation>
</comment>
<dbReference type="SUPFAM" id="SSF52540">
    <property type="entry name" value="P-loop containing nucleoside triphosphate hydrolases"/>
    <property type="match status" value="1"/>
</dbReference>
<feature type="domain" description="SRP54-type proteins GTP-binding" evidence="15">
    <location>
        <begin position="224"/>
        <end position="416"/>
    </location>
</feature>
<evidence type="ECO:0000256" key="2">
    <source>
        <dbReference type="ARBA" id="ARBA00008531"/>
    </source>
</evidence>
<organism evidence="16 17">
    <name type="scientific">Desulfuromonas versatilis</name>
    <dbReference type="NCBI Taxonomy" id="2802975"/>
    <lineage>
        <taxon>Bacteria</taxon>
        <taxon>Pseudomonadati</taxon>
        <taxon>Thermodesulfobacteriota</taxon>
        <taxon>Desulfuromonadia</taxon>
        <taxon>Desulfuromonadales</taxon>
        <taxon>Desulfuromonadaceae</taxon>
        <taxon>Desulfuromonas</taxon>
    </lineage>
</organism>
<dbReference type="PANTHER" id="PTHR43134">
    <property type="entry name" value="SIGNAL RECOGNITION PARTICLE RECEPTOR SUBUNIT ALPHA"/>
    <property type="match status" value="1"/>
</dbReference>
<evidence type="ECO:0000313" key="16">
    <source>
        <dbReference type="EMBL" id="BCR06617.1"/>
    </source>
</evidence>
<keyword evidence="4" id="KW-0813">Transport</keyword>
<proteinExistence type="inferred from homology"/>
<dbReference type="Proteomes" id="UP001319827">
    <property type="component" value="Chromosome"/>
</dbReference>
<accession>A0ABM8HUL6</accession>
<dbReference type="InterPro" id="IPR003593">
    <property type="entry name" value="AAA+_ATPase"/>
</dbReference>
<dbReference type="PANTHER" id="PTHR43134:SF3">
    <property type="entry name" value="FLAGELLAR BIOSYNTHESIS PROTEIN FLHF"/>
    <property type="match status" value="1"/>
</dbReference>
<evidence type="ECO:0000256" key="1">
    <source>
        <dbReference type="ARBA" id="ARBA00004413"/>
    </source>
</evidence>
<dbReference type="CDD" id="cd17873">
    <property type="entry name" value="FlhF"/>
    <property type="match status" value="1"/>
</dbReference>
<name>A0ABM8HUL6_9BACT</name>
<evidence type="ECO:0000256" key="7">
    <source>
        <dbReference type="ARBA" id="ARBA00022795"/>
    </source>
</evidence>
<dbReference type="Gene3D" id="1.20.120.1380">
    <property type="entry name" value="Flagellar FlhF biosynthesis protein, N domain"/>
    <property type="match status" value="1"/>
</dbReference>
<reference evidence="16 17" key="1">
    <citation type="journal article" date="2016" name="C (Basel)">
        <title>Selective Growth of and Electricity Production by Marine Exoelectrogenic Bacteria in Self-Aggregated Hydrogel of Microbially Reduced Graphene Oxide.</title>
        <authorList>
            <person name="Yoshida N."/>
            <person name="Goto Y."/>
            <person name="Miyata Y."/>
        </authorList>
    </citation>
    <scope>NUCLEOTIDE SEQUENCE [LARGE SCALE GENOMIC DNA]</scope>
    <source>
        <strain evidence="16 17">NIT-T3</strain>
    </source>
</reference>
<dbReference type="SMART" id="SM00962">
    <property type="entry name" value="SRP54"/>
    <property type="match status" value="1"/>
</dbReference>
<evidence type="ECO:0000313" key="17">
    <source>
        <dbReference type="Proteomes" id="UP001319827"/>
    </source>
</evidence>
<dbReference type="EMBL" id="AP024355">
    <property type="protein sequence ID" value="BCR06617.1"/>
    <property type="molecule type" value="Genomic_DNA"/>
</dbReference>
<dbReference type="InterPro" id="IPR020006">
    <property type="entry name" value="FlhF"/>
</dbReference>
<keyword evidence="7" id="KW-1005">Bacterial flagellum biogenesis</keyword>
<keyword evidence="10" id="KW-0472">Membrane</keyword>
<keyword evidence="16" id="KW-0966">Cell projection</keyword>
<evidence type="ECO:0000256" key="13">
    <source>
        <dbReference type="NCBIfam" id="TIGR03499"/>
    </source>
</evidence>
<dbReference type="InterPro" id="IPR000897">
    <property type="entry name" value="SRP54_GTPase_dom"/>
</dbReference>
<dbReference type="InterPro" id="IPR047040">
    <property type="entry name" value="FlhF__GTPase_dom"/>
</dbReference>
<comment type="similarity">
    <text evidence="2">Belongs to the GTP-binding SRP family.</text>
</comment>
<evidence type="ECO:0000256" key="6">
    <source>
        <dbReference type="ARBA" id="ARBA00022741"/>
    </source>
</evidence>